<evidence type="ECO:0000313" key="2">
    <source>
        <dbReference type="Proteomes" id="UP000664132"/>
    </source>
</evidence>
<sequence>MDHQLASSLIVPGFSGAESGLLAGWSSNPVLIPSKLLLEDEMGGADGWGESLVSCLLGR</sequence>
<dbReference type="AlphaFoldDB" id="A0A8H7T591"/>
<evidence type="ECO:0000313" key="1">
    <source>
        <dbReference type="EMBL" id="KAG4412652.1"/>
    </source>
</evidence>
<gene>
    <name evidence="1" type="ORF">IFR04_014223</name>
</gene>
<comment type="caution">
    <text evidence="1">The sequence shown here is derived from an EMBL/GenBank/DDBJ whole genome shotgun (WGS) entry which is preliminary data.</text>
</comment>
<name>A0A8H7T591_9HELO</name>
<protein>
    <submittedName>
        <fullName evidence="1">Uncharacterized protein</fullName>
    </submittedName>
</protein>
<organism evidence="1 2">
    <name type="scientific">Cadophora malorum</name>
    <dbReference type="NCBI Taxonomy" id="108018"/>
    <lineage>
        <taxon>Eukaryota</taxon>
        <taxon>Fungi</taxon>
        <taxon>Dikarya</taxon>
        <taxon>Ascomycota</taxon>
        <taxon>Pezizomycotina</taxon>
        <taxon>Leotiomycetes</taxon>
        <taxon>Helotiales</taxon>
        <taxon>Ploettnerulaceae</taxon>
        <taxon>Cadophora</taxon>
    </lineage>
</organism>
<proteinExistence type="predicted"/>
<accession>A0A8H7T591</accession>
<reference evidence="1" key="1">
    <citation type="submission" date="2021-02" db="EMBL/GenBank/DDBJ databases">
        <title>Genome sequence Cadophora malorum strain M34.</title>
        <authorList>
            <person name="Stefanovic E."/>
            <person name="Vu D."/>
            <person name="Scully C."/>
            <person name="Dijksterhuis J."/>
            <person name="Roader J."/>
            <person name="Houbraken J."/>
        </authorList>
    </citation>
    <scope>NUCLEOTIDE SEQUENCE</scope>
    <source>
        <strain evidence="1">M34</strain>
    </source>
</reference>
<dbReference type="EMBL" id="JAFJYH010000363">
    <property type="protein sequence ID" value="KAG4412652.1"/>
    <property type="molecule type" value="Genomic_DNA"/>
</dbReference>
<keyword evidence="2" id="KW-1185">Reference proteome</keyword>
<dbReference type="Proteomes" id="UP000664132">
    <property type="component" value="Unassembled WGS sequence"/>
</dbReference>